<protein>
    <recommendedName>
        <fullName evidence="3">NERD domain-containing protein</fullName>
    </recommendedName>
</protein>
<dbReference type="Proteomes" id="UP000447574">
    <property type="component" value="Unassembled WGS sequence"/>
</dbReference>
<evidence type="ECO:0000313" key="2">
    <source>
        <dbReference type="Proteomes" id="UP000447574"/>
    </source>
</evidence>
<evidence type="ECO:0008006" key="3">
    <source>
        <dbReference type="Google" id="ProtNLM"/>
    </source>
</evidence>
<name>A0A7X1WVR4_9PSED</name>
<organism evidence="1 2">
    <name type="scientific">Pseudomonas helleri</name>
    <dbReference type="NCBI Taxonomy" id="1608996"/>
    <lineage>
        <taxon>Bacteria</taxon>
        <taxon>Pseudomonadati</taxon>
        <taxon>Pseudomonadota</taxon>
        <taxon>Gammaproteobacteria</taxon>
        <taxon>Pseudomonadales</taxon>
        <taxon>Pseudomonadaceae</taxon>
        <taxon>Pseudomonas</taxon>
    </lineage>
</organism>
<dbReference type="RefSeq" id="WP_153438525.1">
    <property type="nucleotide sequence ID" value="NZ_WIWF01000055.1"/>
</dbReference>
<evidence type="ECO:0000313" key="1">
    <source>
        <dbReference type="EMBL" id="MQT75629.1"/>
    </source>
</evidence>
<sequence length="540" mass="62749">MTENIFRPVQEYEDEQYQRIKRKIFSIFPSGRITELEEIVSVCMVMYSEHESVLEENIRVLDALSLVMFVLDQYEEYAKVNSAHHQFSLSPAKDKYWQSYSSHARRGMKYLLEHLCRHSTILLGTNEDNLTEREKIASLSRIFISIEEMCSTYMRIDAYRFLHDHVELILNEREYTYFNVPQDSDPRAIVDIRSERQEITSRIKGRPYSIDIEDHGRVLDPPFREHLGLNYAQLINFLKVYIESEANPTGVVPKAKIIRDLKKNFNITVEQATQAIHGFSIRATNLENRTLFSPKQEHRAYHRGFFEFIHNDIPVLFFSRTMALEALNILINNTCYQKLPEEWKTPGIETHLTTLSNKAGKWFEDVVSNSLAEVGIHAMSSVERYRSRGKIITPPENVGEIDFIGYLEEHNALFVIEAKNVRFNTEPKLFRDDLSKFITGKKSYVGKFVSKCQWVVENLPIVIDELKQRGISARNIERVYKVMVILSPSPVENRISDFSCVNLVEFMRIMERGSLASLIAIDIQAETELLVIDEKSPVND</sequence>
<reference evidence="1 2" key="1">
    <citation type="submission" date="2019-10" db="EMBL/GenBank/DDBJ databases">
        <title>Evaluation of single-gene subtyping targets for Pseudomonas.</title>
        <authorList>
            <person name="Reichler S.J."/>
            <person name="Orsi R.H."/>
            <person name="Wiedmann M."/>
            <person name="Martin N.H."/>
            <person name="Murphy S.I."/>
        </authorList>
    </citation>
    <scope>NUCLEOTIDE SEQUENCE [LARGE SCALE GENOMIC DNA]</scope>
    <source>
        <strain evidence="1 2">FSL R10-2932</strain>
    </source>
</reference>
<proteinExistence type="predicted"/>
<accession>A0A7X1WVR4</accession>
<dbReference type="EMBL" id="WIWF01000055">
    <property type="protein sequence ID" value="MQT75629.1"/>
    <property type="molecule type" value="Genomic_DNA"/>
</dbReference>
<dbReference type="AlphaFoldDB" id="A0A7X1WVR4"/>
<comment type="caution">
    <text evidence="1">The sequence shown here is derived from an EMBL/GenBank/DDBJ whole genome shotgun (WGS) entry which is preliminary data.</text>
</comment>
<gene>
    <name evidence="1" type="ORF">GHO37_15110</name>
</gene>